<name>A0A3A9AEH8_9FIRM</name>
<evidence type="ECO:0008006" key="4">
    <source>
        <dbReference type="Google" id="ProtNLM"/>
    </source>
</evidence>
<protein>
    <recommendedName>
        <fullName evidence="4">DUF3592 domain-containing protein</fullName>
    </recommendedName>
</protein>
<sequence>MAVGIGFGLLSMMYLLYTAFVKHAFLKIEASGEKAMTAAFVVTLTEGNVVYSGDDYVAVEYFYEWDGAYYRWISAHANAAYIVNTKVPVVYTLGMGIGSCFVVGFYRKYMLLLGIMGLILFFTGFILKSILILNLKRKETEKWQEEKL</sequence>
<dbReference type="AlphaFoldDB" id="A0A3A9AEH8"/>
<feature type="transmembrane region" description="Helical" evidence="1">
    <location>
        <begin position="6"/>
        <end position="26"/>
    </location>
</feature>
<evidence type="ECO:0000313" key="2">
    <source>
        <dbReference type="EMBL" id="RKI90002.1"/>
    </source>
</evidence>
<comment type="caution">
    <text evidence="2">The sequence shown here is derived from an EMBL/GenBank/DDBJ whole genome shotgun (WGS) entry which is preliminary data.</text>
</comment>
<accession>A0A3A9AEH8</accession>
<keyword evidence="1" id="KW-0472">Membrane</keyword>
<evidence type="ECO:0000313" key="3">
    <source>
        <dbReference type="Proteomes" id="UP000280696"/>
    </source>
</evidence>
<organism evidence="2 3">
    <name type="scientific">Parablautia intestinalis</name>
    <dbReference type="NCBI Taxonomy" id="2320100"/>
    <lineage>
        <taxon>Bacteria</taxon>
        <taxon>Bacillati</taxon>
        <taxon>Bacillota</taxon>
        <taxon>Clostridia</taxon>
        <taxon>Lachnospirales</taxon>
        <taxon>Lachnospiraceae</taxon>
        <taxon>Parablautia</taxon>
    </lineage>
</organism>
<keyword evidence="1" id="KW-1133">Transmembrane helix</keyword>
<reference evidence="2 3" key="1">
    <citation type="submission" date="2018-09" db="EMBL/GenBank/DDBJ databases">
        <title>Murine metabolic-syndrome-specific gut microbial biobank.</title>
        <authorList>
            <person name="Liu C."/>
        </authorList>
    </citation>
    <scope>NUCLEOTIDE SEQUENCE [LARGE SCALE GENOMIC DNA]</scope>
    <source>
        <strain evidence="2 3">0.1xD8-82</strain>
    </source>
</reference>
<dbReference type="RefSeq" id="WP_120471213.1">
    <property type="nucleotide sequence ID" value="NZ_RAYQ01000017.1"/>
</dbReference>
<dbReference type="Proteomes" id="UP000280696">
    <property type="component" value="Unassembled WGS sequence"/>
</dbReference>
<gene>
    <name evidence="2" type="ORF">D7V94_15345</name>
</gene>
<feature type="transmembrane region" description="Helical" evidence="1">
    <location>
        <begin position="89"/>
        <end position="106"/>
    </location>
</feature>
<evidence type="ECO:0000256" key="1">
    <source>
        <dbReference type="SAM" id="Phobius"/>
    </source>
</evidence>
<keyword evidence="3" id="KW-1185">Reference proteome</keyword>
<dbReference type="EMBL" id="RAYQ01000017">
    <property type="protein sequence ID" value="RKI90002.1"/>
    <property type="molecule type" value="Genomic_DNA"/>
</dbReference>
<proteinExistence type="predicted"/>
<dbReference type="OrthoDB" id="9841242at2"/>
<keyword evidence="1" id="KW-0812">Transmembrane</keyword>
<feature type="transmembrane region" description="Helical" evidence="1">
    <location>
        <begin position="112"/>
        <end position="133"/>
    </location>
</feature>